<dbReference type="AlphaFoldDB" id="A0A9N9AGD6"/>
<dbReference type="OrthoDB" id="2421943at2759"/>
<comment type="caution">
    <text evidence="2">The sequence shown here is derived from an EMBL/GenBank/DDBJ whole genome shotgun (WGS) entry which is preliminary data.</text>
</comment>
<protein>
    <submittedName>
        <fullName evidence="2">9154_t:CDS:1</fullName>
    </submittedName>
</protein>
<accession>A0A9N9AGD6</accession>
<evidence type="ECO:0000313" key="3">
    <source>
        <dbReference type="Proteomes" id="UP000789508"/>
    </source>
</evidence>
<proteinExistence type="predicted"/>
<name>A0A9N9AGD6_9GLOM</name>
<organism evidence="2 3">
    <name type="scientific">Ambispora leptoticha</name>
    <dbReference type="NCBI Taxonomy" id="144679"/>
    <lineage>
        <taxon>Eukaryota</taxon>
        <taxon>Fungi</taxon>
        <taxon>Fungi incertae sedis</taxon>
        <taxon>Mucoromycota</taxon>
        <taxon>Glomeromycotina</taxon>
        <taxon>Glomeromycetes</taxon>
        <taxon>Archaeosporales</taxon>
        <taxon>Ambisporaceae</taxon>
        <taxon>Ambispora</taxon>
    </lineage>
</organism>
<evidence type="ECO:0000256" key="1">
    <source>
        <dbReference type="SAM" id="MobiDB-lite"/>
    </source>
</evidence>
<evidence type="ECO:0000313" key="2">
    <source>
        <dbReference type="EMBL" id="CAG8528618.1"/>
    </source>
</evidence>
<keyword evidence="3" id="KW-1185">Reference proteome</keyword>
<gene>
    <name evidence="2" type="ORF">ALEPTO_LOCUS4827</name>
</gene>
<feature type="region of interest" description="Disordered" evidence="1">
    <location>
        <begin position="545"/>
        <end position="571"/>
    </location>
</feature>
<sequence>MDFYKQTTENWTCVNLVEFYRANSKQKERKKVLDNIKKDLGKVVSSESGFDATRKKKAQKIIDNWKDWTMMSDDTDFKFEFNQIQQQVLTTGNTVTIDNIDNRRVTGKHLREDEMETTVDVTPLKQVEKLPCEFEIPQTKRPRNVPPMNLQQEAIIDAELTTSDKFQETNTKKAGKVNSLDYSDTSSTSDHRKAKTFDVSFDEYVGSGVNIQDKSDDIAESSEDLEDENDEEIKFNLDDISRELQREPAVKWEVDNINVTDRFRTYQKDILKKAEREGLDYKNIYELLALSSIIVLTWPNPYPNIFTKREWAEVMKASPYTIKNSPLSKEISTSLHEAICNNFIGEDAYMISGKTKLSRDVACSFNDLYNGLSMSPSKTMEKITEEEHCYMFLYPITKPFFLNPLREYKLVLNRATSGSRKRPDLSCVVDDITILNSEIKPLKCTPLQQKKDTVKTHLRARKSINMQLQRKGGPAEAGIFLNMGEWMETFFMDLKYDGLYRSWLFHRTKLVVEKASIPLAEFAISHIIALEERIGKLAEDYKYRDGQNQEDRNDQITPPTSFIRKFPNTPQ</sequence>
<dbReference type="EMBL" id="CAJVPS010001192">
    <property type="protein sequence ID" value="CAG8528618.1"/>
    <property type="molecule type" value="Genomic_DNA"/>
</dbReference>
<reference evidence="2" key="1">
    <citation type="submission" date="2021-06" db="EMBL/GenBank/DDBJ databases">
        <authorList>
            <person name="Kallberg Y."/>
            <person name="Tangrot J."/>
            <person name="Rosling A."/>
        </authorList>
    </citation>
    <scope>NUCLEOTIDE SEQUENCE</scope>
    <source>
        <strain evidence="2">FL130A</strain>
    </source>
</reference>
<dbReference type="Proteomes" id="UP000789508">
    <property type="component" value="Unassembled WGS sequence"/>
</dbReference>
<feature type="non-terminal residue" evidence="2">
    <location>
        <position position="1"/>
    </location>
</feature>
<feature type="compositionally biased region" description="Basic and acidic residues" evidence="1">
    <location>
        <begin position="545"/>
        <end position="554"/>
    </location>
</feature>